<gene>
    <name evidence="1" type="ORF">SAMN04487964_108106</name>
</gene>
<evidence type="ECO:0000313" key="1">
    <source>
        <dbReference type="EMBL" id="SMR74809.1"/>
    </source>
</evidence>
<dbReference type="SUPFAM" id="SSF54909">
    <property type="entry name" value="Dimeric alpha+beta barrel"/>
    <property type="match status" value="1"/>
</dbReference>
<organism evidence="1 2">
    <name type="scientific">Marinobacterium sediminicola</name>
    <dbReference type="NCBI Taxonomy" id="518898"/>
    <lineage>
        <taxon>Bacteria</taxon>
        <taxon>Pseudomonadati</taxon>
        <taxon>Pseudomonadota</taxon>
        <taxon>Gammaproteobacteria</taxon>
        <taxon>Oceanospirillales</taxon>
        <taxon>Oceanospirillaceae</taxon>
        <taxon>Marinobacterium</taxon>
    </lineage>
</organism>
<evidence type="ECO:0000313" key="2">
    <source>
        <dbReference type="Proteomes" id="UP001159257"/>
    </source>
</evidence>
<name>A0ABY1S0S6_9GAMM</name>
<proteinExistence type="predicted"/>
<accession>A0ABY1S0S6</accession>
<protein>
    <recommendedName>
        <fullName evidence="3">ABM domain-containing protein</fullName>
    </recommendedName>
</protein>
<dbReference type="EMBL" id="FXWV01000008">
    <property type="protein sequence ID" value="SMR74809.1"/>
    <property type="molecule type" value="Genomic_DNA"/>
</dbReference>
<keyword evidence="2" id="KW-1185">Reference proteome</keyword>
<reference evidence="1 2" key="1">
    <citation type="submission" date="2017-05" db="EMBL/GenBank/DDBJ databases">
        <authorList>
            <person name="Varghese N."/>
            <person name="Submissions S."/>
        </authorList>
    </citation>
    <scope>NUCLEOTIDE SEQUENCE [LARGE SCALE GENOMIC DNA]</scope>
    <source>
        <strain evidence="1 2">CGMCC 1.7287</strain>
    </source>
</reference>
<dbReference type="Gene3D" id="3.30.70.100">
    <property type="match status" value="1"/>
</dbReference>
<sequence length="101" mass="11609">MYARHLTFRSTPDNRPEIEAFAGEVYAFFQTLDGFVSVVFGVSEDETEYGSFSLWDTREAAENAGRRAGEEIATRHKRVMMTKAEVKYFEAFSPAQLNRRD</sequence>
<evidence type="ECO:0008006" key="3">
    <source>
        <dbReference type="Google" id="ProtNLM"/>
    </source>
</evidence>
<comment type="caution">
    <text evidence="1">The sequence shown here is derived from an EMBL/GenBank/DDBJ whole genome shotgun (WGS) entry which is preliminary data.</text>
</comment>
<dbReference type="RefSeq" id="WP_239039926.1">
    <property type="nucleotide sequence ID" value="NZ_BAAAEY010000004.1"/>
</dbReference>
<dbReference type="InterPro" id="IPR011008">
    <property type="entry name" value="Dimeric_a/b-barrel"/>
</dbReference>
<dbReference type="Proteomes" id="UP001159257">
    <property type="component" value="Unassembled WGS sequence"/>
</dbReference>